<evidence type="ECO:0000256" key="4">
    <source>
        <dbReference type="ARBA" id="ARBA00022679"/>
    </source>
</evidence>
<dbReference type="Gene3D" id="3.30.200.20">
    <property type="entry name" value="Phosphorylase Kinase, domain 1"/>
    <property type="match status" value="1"/>
</dbReference>
<proteinExistence type="predicted"/>
<keyword evidence="8" id="KW-0418">Kinase</keyword>
<dbReference type="VEuPathDB" id="FungiDB:MELLADRAFT_46493"/>
<keyword evidence="11" id="KW-0472">Membrane</keyword>
<evidence type="ECO:0000256" key="8">
    <source>
        <dbReference type="ARBA" id="ARBA00022777"/>
    </source>
</evidence>
<dbReference type="PANTHER" id="PTHR13954">
    <property type="entry name" value="IRE1-RELATED"/>
    <property type="match status" value="1"/>
</dbReference>
<evidence type="ECO:0000313" key="14">
    <source>
        <dbReference type="EMBL" id="EGG12910.1"/>
    </source>
</evidence>
<reference evidence="15" key="1">
    <citation type="journal article" date="2011" name="Proc. Natl. Acad. Sci. U.S.A.">
        <title>Obligate biotrophy features unraveled by the genomic analysis of rust fungi.</title>
        <authorList>
            <person name="Duplessis S."/>
            <person name="Cuomo C.A."/>
            <person name="Lin Y.-C."/>
            <person name="Aerts A."/>
            <person name="Tisserant E."/>
            <person name="Veneault-Fourrey C."/>
            <person name="Joly D.L."/>
            <person name="Hacquard S."/>
            <person name="Amselem J."/>
            <person name="Cantarel B.L."/>
            <person name="Chiu R."/>
            <person name="Coutinho P.M."/>
            <person name="Feau N."/>
            <person name="Field M."/>
            <person name="Frey P."/>
            <person name="Gelhaye E."/>
            <person name="Goldberg J."/>
            <person name="Grabherr M.G."/>
            <person name="Kodira C.D."/>
            <person name="Kohler A."/>
            <person name="Kuees U."/>
            <person name="Lindquist E.A."/>
            <person name="Lucas S.M."/>
            <person name="Mago R."/>
            <person name="Mauceli E."/>
            <person name="Morin E."/>
            <person name="Murat C."/>
            <person name="Pangilinan J.L."/>
            <person name="Park R."/>
            <person name="Pearson M."/>
            <person name="Quesneville H."/>
            <person name="Rouhier N."/>
            <person name="Sakthikumar S."/>
            <person name="Salamov A.A."/>
            <person name="Schmutz J."/>
            <person name="Selles B."/>
            <person name="Shapiro H."/>
            <person name="Tanguay P."/>
            <person name="Tuskan G.A."/>
            <person name="Henrissat B."/>
            <person name="Van de Peer Y."/>
            <person name="Rouze P."/>
            <person name="Ellis J.G."/>
            <person name="Dodds P.N."/>
            <person name="Schein J.E."/>
            <person name="Zhong S."/>
            <person name="Hamelin R.C."/>
            <person name="Grigoriev I.V."/>
            <person name="Szabo L.J."/>
            <person name="Martin F."/>
        </authorList>
    </citation>
    <scope>NUCLEOTIDE SEQUENCE [LARGE SCALE GENOMIC DNA]</scope>
    <source>
        <strain evidence="15">98AG31 / pathotype 3-4-7</strain>
    </source>
</reference>
<dbReference type="InterPro" id="IPR011009">
    <property type="entry name" value="Kinase-like_dom_sf"/>
</dbReference>
<dbReference type="GO" id="GO:0036498">
    <property type="term" value="P:IRE1-mediated unfolded protein response"/>
    <property type="evidence" value="ECO:0007669"/>
    <property type="project" value="UniProtKB-ARBA"/>
</dbReference>
<dbReference type="InParanoid" id="F4R2X5"/>
<dbReference type="GO" id="GO:0004674">
    <property type="term" value="F:protein serine/threonine kinase activity"/>
    <property type="evidence" value="ECO:0007669"/>
    <property type="project" value="UniProtKB-KW"/>
</dbReference>
<dbReference type="RefSeq" id="XP_007403848.1">
    <property type="nucleotide sequence ID" value="XM_007403786.1"/>
</dbReference>
<dbReference type="SMART" id="SM00220">
    <property type="entry name" value="S_TKc"/>
    <property type="match status" value="1"/>
</dbReference>
<organism evidence="15">
    <name type="scientific">Melampsora larici-populina (strain 98AG31 / pathotype 3-4-7)</name>
    <name type="common">Poplar leaf rust fungus</name>
    <dbReference type="NCBI Taxonomy" id="747676"/>
    <lineage>
        <taxon>Eukaryota</taxon>
        <taxon>Fungi</taxon>
        <taxon>Dikarya</taxon>
        <taxon>Basidiomycota</taxon>
        <taxon>Pucciniomycotina</taxon>
        <taxon>Pucciniomycetes</taxon>
        <taxon>Pucciniales</taxon>
        <taxon>Melampsoraceae</taxon>
        <taxon>Melampsora</taxon>
    </lineage>
</organism>
<dbReference type="Proteomes" id="UP000001072">
    <property type="component" value="Unassembled WGS sequence"/>
</dbReference>
<evidence type="ECO:0000256" key="10">
    <source>
        <dbReference type="ARBA" id="ARBA00022989"/>
    </source>
</evidence>
<dbReference type="PROSITE" id="PS50011">
    <property type="entry name" value="PROTEIN_KINASE_DOM"/>
    <property type="match status" value="1"/>
</dbReference>
<dbReference type="GO" id="GO:0070059">
    <property type="term" value="P:intrinsic apoptotic signaling pathway in response to endoplasmic reticulum stress"/>
    <property type="evidence" value="ECO:0007669"/>
    <property type="project" value="TreeGrafter"/>
</dbReference>
<accession>F4R2X5</accession>
<dbReference type="FunFam" id="1.10.510.10:FF:001420">
    <property type="entry name" value="Serine/threonine-protein kinase ppk4"/>
    <property type="match status" value="1"/>
</dbReference>
<dbReference type="PANTHER" id="PTHR13954:SF6">
    <property type="entry name" value="NON-SPECIFIC SERINE_THREONINE PROTEIN KINASE"/>
    <property type="match status" value="1"/>
</dbReference>
<gene>
    <name evidence="14" type="ORF">MELLADRAFT_46493</name>
</gene>
<dbReference type="SMART" id="SM00580">
    <property type="entry name" value="PUG"/>
    <property type="match status" value="1"/>
</dbReference>
<dbReference type="SUPFAM" id="SSF56112">
    <property type="entry name" value="Protein kinase-like (PK-like)"/>
    <property type="match status" value="1"/>
</dbReference>
<keyword evidence="15" id="KW-1185">Reference proteome</keyword>
<dbReference type="eggNOG" id="KOG1027">
    <property type="taxonomic scope" value="Eukaryota"/>
</dbReference>
<dbReference type="GO" id="GO:0004521">
    <property type="term" value="F:RNA endonuclease activity"/>
    <property type="evidence" value="ECO:0007669"/>
    <property type="project" value="InterPro"/>
</dbReference>
<evidence type="ECO:0000256" key="5">
    <source>
        <dbReference type="ARBA" id="ARBA00022692"/>
    </source>
</evidence>
<evidence type="ECO:0000256" key="3">
    <source>
        <dbReference type="ARBA" id="ARBA00022527"/>
    </source>
</evidence>
<evidence type="ECO:0000256" key="1">
    <source>
        <dbReference type="ARBA" id="ARBA00004479"/>
    </source>
</evidence>
<dbReference type="Pfam" id="PF00069">
    <property type="entry name" value="Pkinase"/>
    <property type="match status" value="1"/>
</dbReference>
<name>F4R2X5_MELLP</name>
<dbReference type="Gene3D" id="1.10.510.10">
    <property type="entry name" value="Transferase(Phosphotransferase) domain 1"/>
    <property type="match status" value="1"/>
</dbReference>
<dbReference type="GO" id="GO:1990604">
    <property type="term" value="C:IRE1-TRAF2-ASK1 complex"/>
    <property type="evidence" value="ECO:0007669"/>
    <property type="project" value="TreeGrafter"/>
</dbReference>
<dbReference type="PROSITE" id="PS00108">
    <property type="entry name" value="PROTEIN_KINASE_ST"/>
    <property type="match status" value="1"/>
</dbReference>
<dbReference type="EC" id="2.7.11.1" evidence="2"/>
<evidence type="ECO:0000256" key="6">
    <source>
        <dbReference type="ARBA" id="ARBA00022729"/>
    </source>
</evidence>
<evidence type="ECO:0000256" key="7">
    <source>
        <dbReference type="ARBA" id="ARBA00022741"/>
    </source>
</evidence>
<evidence type="ECO:0000259" key="12">
    <source>
        <dbReference type="PROSITE" id="PS50011"/>
    </source>
</evidence>
<feature type="domain" description="KEN" evidence="13">
    <location>
        <begin position="300"/>
        <end position="445"/>
    </location>
</feature>
<dbReference type="InterPro" id="IPR008271">
    <property type="entry name" value="Ser/Thr_kinase_AS"/>
</dbReference>
<dbReference type="EMBL" id="GL883090">
    <property type="protein sequence ID" value="EGG12910.1"/>
    <property type="molecule type" value="Genomic_DNA"/>
</dbReference>
<dbReference type="InterPro" id="IPR010513">
    <property type="entry name" value="KEN_dom"/>
</dbReference>
<dbReference type="InterPro" id="IPR000719">
    <property type="entry name" value="Prot_kinase_dom"/>
</dbReference>
<evidence type="ECO:0000256" key="11">
    <source>
        <dbReference type="ARBA" id="ARBA00023136"/>
    </source>
</evidence>
<sequence length="454" mass="52972">MITDETLGYGSHGTVVLKGTFQGRQVAIKRLLKDFVTLATHEVTLLQESDDHPNVIRYFVKESLENFLYIALELCNGSLFDLIEKKNFNEYEEILEHFNPKKALKQITSGLRYLHSLKIVHRDIKPQNILISFTKGPVISNKRSNEKKSIKAPSCKNLNQRRTVRMLISDFGLCKKLDIDESSFAQTANHGAGSFGYRAPEILKGQNGTSSNGNRLTRSIDIFSLGCIFYYVLTRGEHPFGSRYEREVNILKGDMTLEQLDGFDEEAFEAQYLIKSMLRSNPKERPTAEQVLQNPYFWNPNKRLMFLCESSDRFEILDRESQEPSTIEILNRLENLEIFYEYLPSTLSRQIGLDWDKRVDKILVENLGKYRRYDFGSIRDLLRVLRNKKHHFQDLPENLKRTLGNLPEGFLNYFTKRFPSLIIHVYLIIEKFLSHESMFFNYFLRSDDDQLDDL</sequence>
<keyword evidence="10" id="KW-1133">Transmembrane helix</keyword>
<protein>
    <recommendedName>
        <fullName evidence="2">non-specific serine/threonine protein kinase</fullName>
        <ecNumber evidence="2">2.7.11.1</ecNumber>
    </recommendedName>
</protein>
<dbReference type="CDD" id="cd10422">
    <property type="entry name" value="RNase_Ire1"/>
    <property type="match status" value="1"/>
</dbReference>
<dbReference type="OrthoDB" id="63989at2759"/>
<dbReference type="PROSITE" id="PS51392">
    <property type="entry name" value="KEN"/>
    <property type="match status" value="1"/>
</dbReference>
<dbReference type="AlphaFoldDB" id="F4R2X5"/>
<evidence type="ECO:0000256" key="2">
    <source>
        <dbReference type="ARBA" id="ARBA00012513"/>
    </source>
</evidence>
<keyword evidence="6" id="KW-0732">Signal</keyword>
<dbReference type="GO" id="GO:0051082">
    <property type="term" value="F:unfolded protein binding"/>
    <property type="evidence" value="ECO:0007669"/>
    <property type="project" value="TreeGrafter"/>
</dbReference>
<dbReference type="GeneID" id="18928346"/>
<dbReference type="Gene3D" id="1.20.1440.180">
    <property type="entry name" value="KEN domain"/>
    <property type="match status" value="1"/>
</dbReference>
<dbReference type="InterPro" id="IPR045133">
    <property type="entry name" value="IRE1/2-like"/>
</dbReference>
<feature type="domain" description="Protein kinase" evidence="12">
    <location>
        <begin position="1"/>
        <end position="297"/>
    </location>
</feature>
<keyword evidence="4" id="KW-0808">Transferase</keyword>
<dbReference type="FunFam" id="3.30.200.20:FF:000077">
    <property type="entry name" value="Putative Serine/threonine-protein kinase/endoribonuclease IRE1"/>
    <property type="match status" value="1"/>
</dbReference>
<dbReference type="HOGENOM" id="CLU_004875_0_0_1"/>
<evidence type="ECO:0000313" key="15">
    <source>
        <dbReference type="Proteomes" id="UP000001072"/>
    </source>
</evidence>
<keyword evidence="9" id="KW-0067">ATP-binding</keyword>
<dbReference type="STRING" id="747676.F4R2X5"/>
<keyword evidence="5" id="KW-0812">Transmembrane</keyword>
<dbReference type="GO" id="GO:0006397">
    <property type="term" value="P:mRNA processing"/>
    <property type="evidence" value="ECO:0007669"/>
    <property type="project" value="InterPro"/>
</dbReference>
<dbReference type="KEGG" id="mlr:MELLADRAFT_46493"/>
<keyword evidence="7" id="KW-0547">Nucleotide-binding</keyword>
<comment type="subcellular location">
    <subcellularLocation>
        <location evidence="1">Membrane</location>
        <topology evidence="1">Single-pass type I membrane protein</topology>
    </subcellularLocation>
</comment>
<evidence type="ECO:0000259" key="13">
    <source>
        <dbReference type="PROSITE" id="PS51392"/>
    </source>
</evidence>
<keyword evidence="3" id="KW-0723">Serine/threonine-protein kinase</keyword>
<dbReference type="InterPro" id="IPR038357">
    <property type="entry name" value="KEN_sf"/>
</dbReference>
<evidence type="ECO:0000256" key="9">
    <source>
        <dbReference type="ARBA" id="ARBA00022840"/>
    </source>
</evidence>
<dbReference type="Pfam" id="PF06479">
    <property type="entry name" value="Ribonuc_2-5A"/>
    <property type="match status" value="1"/>
</dbReference>
<dbReference type="GO" id="GO:0005524">
    <property type="term" value="F:ATP binding"/>
    <property type="evidence" value="ECO:0007669"/>
    <property type="project" value="UniProtKB-KW"/>
</dbReference>